<dbReference type="PRINTS" id="PR01657">
    <property type="entry name" value="MCMFAMILY"/>
</dbReference>
<dbReference type="Gene3D" id="3.40.50.300">
    <property type="entry name" value="P-loop containing nucleotide triphosphate hydrolases"/>
    <property type="match status" value="1"/>
</dbReference>
<dbReference type="Proteomes" id="UP000324800">
    <property type="component" value="Unassembled WGS sequence"/>
</dbReference>
<feature type="region of interest" description="Disordered" evidence="6">
    <location>
        <begin position="659"/>
        <end position="680"/>
    </location>
</feature>
<dbReference type="OrthoDB" id="271325at2759"/>
<evidence type="ECO:0000256" key="2">
    <source>
        <dbReference type="ARBA" id="ARBA00022741"/>
    </source>
</evidence>
<dbReference type="InterPro" id="IPR027417">
    <property type="entry name" value="P-loop_NTPase"/>
</dbReference>
<evidence type="ECO:0000256" key="6">
    <source>
        <dbReference type="SAM" id="MobiDB-lite"/>
    </source>
</evidence>
<dbReference type="Pfam" id="PF17207">
    <property type="entry name" value="MCM_OB"/>
    <property type="match status" value="1"/>
</dbReference>
<dbReference type="SUPFAM" id="SSF52540">
    <property type="entry name" value="P-loop containing nucleoside triphosphate hydrolases"/>
    <property type="match status" value="1"/>
</dbReference>
<reference evidence="8 9" key="1">
    <citation type="submission" date="2019-03" db="EMBL/GenBank/DDBJ databases">
        <title>Single cell metagenomics reveals metabolic interactions within the superorganism composed of flagellate Streblomastix strix and complex community of Bacteroidetes bacteria on its surface.</title>
        <authorList>
            <person name="Treitli S.C."/>
            <person name="Kolisko M."/>
            <person name="Husnik F."/>
            <person name="Keeling P."/>
            <person name="Hampl V."/>
        </authorList>
    </citation>
    <scope>NUCLEOTIDE SEQUENCE [LARGE SCALE GENOMIC DNA]</scope>
    <source>
        <strain evidence="8">ST1C</strain>
    </source>
</reference>
<dbReference type="GO" id="GO:0005524">
    <property type="term" value="F:ATP binding"/>
    <property type="evidence" value="ECO:0007669"/>
    <property type="project" value="UniProtKB-KW"/>
</dbReference>
<dbReference type="AlphaFoldDB" id="A0A5J4WC75"/>
<dbReference type="GO" id="GO:0016787">
    <property type="term" value="F:hydrolase activity"/>
    <property type="evidence" value="ECO:0007669"/>
    <property type="project" value="UniProtKB-KW"/>
</dbReference>
<proteinExistence type="inferred from homology"/>
<comment type="similarity">
    <text evidence="5">Belongs to the MCM family.</text>
</comment>
<dbReference type="InterPro" id="IPR018525">
    <property type="entry name" value="MCM_CS"/>
</dbReference>
<dbReference type="Gene3D" id="2.40.50.140">
    <property type="entry name" value="Nucleic acid-binding proteins"/>
    <property type="match status" value="1"/>
</dbReference>
<dbReference type="EC" id="3.6.4.12" evidence="1"/>
<evidence type="ECO:0000313" key="9">
    <source>
        <dbReference type="Proteomes" id="UP000324800"/>
    </source>
</evidence>
<dbReference type="Pfam" id="PF17855">
    <property type="entry name" value="MCM_lid"/>
    <property type="match status" value="1"/>
</dbReference>
<dbReference type="InterPro" id="IPR001208">
    <property type="entry name" value="MCM_dom"/>
</dbReference>
<evidence type="ECO:0000256" key="1">
    <source>
        <dbReference type="ARBA" id="ARBA00012551"/>
    </source>
</evidence>
<dbReference type="PANTHER" id="PTHR11630">
    <property type="entry name" value="DNA REPLICATION LICENSING FACTOR MCM FAMILY MEMBER"/>
    <property type="match status" value="1"/>
</dbReference>
<dbReference type="InterPro" id="IPR031327">
    <property type="entry name" value="MCM"/>
</dbReference>
<sequence length="765" mass="86125">MNKWRNYQEVKIQEQIQRLQVGSVPRCFVVVLEDDLAESCKAGDDVFVIGIVNRKWRNFMLNDRVDLDLYMRANSVQVLNQQQEEIIERNDEQFEQFWEDYRGRWIEGRNEIVAQVCPQICGMYLVKLALLLTLIGGISRKNSDGTSVRGESHLLLVGDPGTGKSQFLKFGARVAPRSVLTTGIGTTSAGLTATAVREAGGEWVLEAGALVLADGGVCCIDELDSIREYDRVAVHEAMEQQTLSVAKAGLVCKLNARTTVIAATNPKGAYDPRASLSVNVALASPLLSRFDIILALRDTKDVEWDRKLCKFVLNGKGNKKKTQEQLEKSRKIEEFRNAHQFIEENQDLNSLVESQDEDEELKDKQVKGYIQEEDSDEESEEGFQMQIQQQQNKVNLNDTPKQINKITPNEMTKDVKRVIDDANPDHSPKSPSFIDNEQRQGMKWNTKRLQKYISVVKRLKPTLTNDAQKVLSRYYVCQRRGSGGKIVGEEENIDSQARHAPTRMAGRTTIRLLEAEIRLAQAHSRLMGRSVAGIIDALAAVMMMDVSMRSLGTTAGEIGIAPDKILSIGENIGESIARVDFPDDADFYFQENAHSALLQLGLKDLVPTLIMELEQGGPGGWFFGGQDGNGSSRANINGLKMVKENENANINEELSVLSQQGRKELEEEDEGENQKWDGKFGSNEGRVFNAGFDENTELNDEYVENNNPKYSQQDESQRFQSYQPIHKPAFPQIGEAIRLQMNIKFVQTIAKYRFCKKSCLKREKR</sequence>
<dbReference type="GO" id="GO:0017116">
    <property type="term" value="F:single-stranded DNA helicase activity"/>
    <property type="evidence" value="ECO:0007669"/>
    <property type="project" value="TreeGrafter"/>
</dbReference>
<dbReference type="Pfam" id="PF00493">
    <property type="entry name" value="MCM"/>
    <property type="match status" value="1"/>
</dbReference>
<name>A0A5J4WC75_9EUKA</name>
<evidence type="ECO:0000256" key="4">
    <source>
        <dbReference type="ARBA" id="ARBA00023125"/>
    </source>
</evidence>
<dbReference type="GO" id="GO:0003697">
    <property type="term" value="F:single-stranded DNA binding"/>
    <property type="evidence" value="ECO:0007669"/>
    <property type="project" value="TreeGrafter"/>
</dbReference>
<dbReference type="InterPro" id="IPR041562">
    <property type="entry name" value="MCM_lid"/>
</dbReference>
<dbReference type="InterPro" id="IPR033762">
    <property type="entry name" value="MCM_OB"/>
</dbReference>
<evidence type="ECO:0000256" key="5">
    <source>
        <dbReference type="RuleBase" id="RU004070"/>
    </source>
</evidence>
<evidence type="ECO:0000313" key="8">
    <source>
        <dbReference type="EMBL" id="KAA6392558.1"/>
    </source>
</evidence>
<dbReference type="GO" id="GO:0042555">
    <property type="term" value="C:MCM complex"/>
    <property type="evidence" value="ECO:0007669"/>
    <property type="project" value="TreeGrafter"/>
</dbReference>
<keyword evidence="8" id="KW-0378">Hydrolase</keyword>
<comment type="caution">
    <text evidence="8">The sequence shown here is derived from an EMBL/GenBank/DDBJ whole genome shotgun (WGS) entry which is preliminary data.</text>
</comment>
<keyword evidence="3 5" id="KW-0067">ATP-binding</keyword>
<dbReference type="PROSITE" id="PS50051">
    <property type="entry name" value="MCM_2"/>
    <property type="match status" value="1"/>
</dbReference>
<dbReference type="SMART" id="SM00350">
    <property type="entry name" value="MCM"/>
    <property type="match status" value="1"/>
</dbReference>
<accession>A0A5J4WC75</accession>
<dbReference type="GO" id="GO:0000724">
    <property type="term" value="P:double-strand break repair via homologous recombination"/>
    <property type="evidence" value="ECO:0007669"/>
    <property type="project" value="TreeGrafter"/>
</dbReference>
<dbReference type="InterPro" id="IPR012340">
    <property type="entry name" value="NA-bd_OB-fold"/>
</dbReference>
<dbReference type="EMBL" id="SNRW01002501">
    <property type="protein sequence ID" value="KAA6392558.1"/>
    <property type="molecule type" value="Genomic_DNA"/>
</dbReference>
<dbReference type="PANTHER" id="PTHR11630:SF48">
    <property type="entry name" value="DNA HELICASE MCM9"/>
    <property type="match status" value="1"/>
</dbReference>
<dbReference type="PROSITE" id="PS00847">
    <property type="entry name" value="MCM_1"/>
    <property type="match status" value="1"/>
</dbReference>
<evidence type="ECO:0000256" key="3">
    <source>
        <dbReference type="ARBA" id="ARBA00022840"/>
    </source>
</evidence>
<protein>
    <recommendedName>
        <fullName evidence="1">DNA helicase</fullName>
        <ecNumber evidence="1">3.6.4.12</ecNumber>
    </recommendedName>
</protein>
<feature type="domain" description="MCM C-terminal AAA(+) ATPase" evidence="7">
    <location>
        <begin position="108"/>
        <end position="312"/>
    </location>
</feature>
<keyword evidence="2 5" id="KW-0547">Nucleotide-binding</keyword>
<keyword evidence="4 5" id="KW-0238">DNA-binding</keyword>
<gene>
    <name evidence="8" type="ORF">EZS28_011915</name>
</gene>
<keyword evidence="8" id="KW-0347">Helicase</keyword>
<organism evidence="8 9">
    <name type="scientific">Streblomastix strix</name>
    <dbReference type="NCBI Taxonomy" id="222440"/>
    <lineage>
        <taxon>Eukaryota</taxon>
        <taxon>Metamonada</taxon>
        <taxon>Preaxostyla</taxon>
        <taxon>Oxymonadida</taxon>
        <taxon>Streblomastigidae</taxon>
        <taxon>Streblomastix</taxon>
    </lineage>
</organism>
<dbReference type="InterPro" id="IPR003593">
    <property type="entry name" value="AAA+_ATPase"/>
</dbReference>
<dbReference type="SUPFAM" id="SSF50249">
    <property type="entry name" value="Nucleic acid-binding proteins"/>
    <property type="match status" value="1"/>
</dbReference>
<evidence type="ECO:0000259" key="7">
    <source>
        <dbReference type="PROSITE" id="PS50051"/>
    </source>
</evidence>
<dbReference type="SMART" id="SM00382">
    <property type="entry name" value="AAA"/>
    <property type="match status" value="1"/>
</dbReference>
<dbReference type="GO" id="GO:0005634">
    <property type="term" value="C:nucleus"/>
    <property type="evidence" value="ECO:0007669"/>
    <property type="project" value="UniProtKB-SubCell"/>
</dbReference>
<dbReference type="GO" id="GO:0006260">
    <property type="term" value="P:DNA replication"/>
    <property type="evidence" value="ECO:0007669"/>
    <property type="project" value="InterPro"/>
</dbReference>